<dbReference type="InterPro" id="IPR011042">
    <property type="entry name" value="6-blade_b-propeller_TolB-like"/>
</dbReference>
<keyword evidence="4" id="KW-1185">Reference proteome</keyword>
<dbReference type="SUPFAM" id="SSF63829">
    <property type="entry name" value="Calcium-dependent phosphotriesterase"/>
    <property type="match status" value="1"/>
</dbReference>
<reference evidence="4" key="1">
    <citation type="journal article" date="2017" name="BMC Genomics">
        <title>Gapless genome assembly of Colletotrichum higginsianum reveals chromosome structure and association of transposable elements with secondary metabolite gene clusters.</title>
        <authorList>
            <person name="Dallery J.-F."/>
            <person name="Lapalu N."/>
            <person name="Zampounis A."/>
            <person name="Pigne S."/>
            <person name="Luyten I."/>
            <person name="Amselem J."/>
            <person name="Wittenberg A.H.J."/>
            <person name="Zhou S."/>
            <person name="de Queiroz M.V."/>
            <person name="Robin G.P."/>
            <person name="Auger A."/>
            <person name="Hainaut M."/>
            <person name="Henrissat B."/>
            <person name="Kim K.-T."/>
            <person name="Lee Y.-H."/>
            <person name="Lespinet O."/>
            <person name="Schwartz D.C."/>
            <person name="Thon M.R."/>
            <person name="O'Connell R.J."/>
        </authorList>
    </citation>
    <scope>NUCLEOTIDE SEQUENCE [LARGE SCALE GENOMIC DNA]</scope>
    <source>
        <strain evidence="4">IMI 349063</strain>
    </source>
</reference>
<proteinExistence type="predicted"/>
<comment type="caution">
    <text evidence="3">The sequence shown here is derived from an EMBL/GenBank/DDBJ whole genome shotgun (WGS) entry which is preliminary data.</text>
</comment>
<feature type="chain" id="PRO_5008601397" evidence="1">
    <location>
        <begin position="20"/>
        <end position="403"/>
    </location>
</feature>
<feature type="signal peptide" evidence="1">
    <location>
        <begin position="1"/>
        <end position="19"/>
    </location>
</feature>
<dbReference type="AlphaFoldDB" id="A0A1B7Y7I6"/>
<dbReference type="Proteomes" id="UP000092177">
    <property type="component" value="Chromosome 6"/>
</dbReference>
<dbReference type="PANTHER" id="PTHR47064">
    <property type="entry name" value="PUTATIVE (AFU_ORTHOLOGUE AFUA_1G08990)-RELATED"/>
    <property type="match status" value="1"/>
</dbReference>
<evidence type="ECO:0000313" key="3">
    <source>
        <dbReference type="EMBL" id="OBR07996.1"/>
    </source>
</evidence>
<dbReference type="PANTHER" id="PTHR47064:SF2">
    <property type="entry name" value="SMP-30_GLUCONOLACTONASE_LRE-LIKE REGION DOMAIN-CONTAINING PROTEIN-RELATED"/>
    <property type="match status" value="1"/>
</dbReference>
<evidence type="ECO:0000256" key="1">
    <source>
        <dbReference type="SAM" id="SignalP"/>
    </source>
</evidence>
<dbReference type="KEGG" id="chig:CH63R_09517"/>
<gene>
    <name evidence="3" type="ORF">CH63R_09517</name>
</gene>
<evidence type="ECO:0000259" key="2">
    <source>
        <dbReference type="Pfam" id="PF08450"/>
    </source>
</evidence>
<dbReference type="InterPro" id="IPR052988">
    <property type="entry name" value="Oryzine_lactonohydrolase"/>
</dbReference>
<keyword evidence="1" id="KW-0732">Signal</keyword>
<dbReference type="Gene3D" id="2.120.10.30">
    <property type="entry name" value="TolB, C-terminal domain"/>
    <property type="match status" value="1"/>
</dbReference>
<keyword evidence="3" id="KW-0378">Hydrolase</keyword>
<name>A0A1B7Y7I6_COLHI</name>
<dbReference type="GeneID" id="28868598"/>
<dbReference type="OrthoDB" id="423498at2759"/>
<dbReference type="EMBL" id="LTAN01000006">
    <property type="protein sequence ID" value="OBR07996.1"/>
    <property type="molecule type" value="Genomic_DNA"/>
</dbReference>
<dbReference type="Pfam" id="PF08450">
    <property type="entry name" value="SGL"/>
    <property type="match status" value="1"/>
</dbReference>
<feature type="domain" description="SMP-30/Gluconolactonase/LRE-like region" evidence="2">
    <location>
        <begin position="225"/>
        <end position="346"/>
    </location>
</feature>
<dbReference type="InterPro" id="IPR013658">
    <property type="entry name" value="SGL"/>
</dbReference>
<dbReference type="GO" id="GO:0016787">
    <property type="term" value="F:hydrolase activity"/>
    <property type="evidence" value="ECO:0007669"/>
    <property type="project" value="UniProtKB-KW"/>
</dbReference>
<dbReference type="RefSeq" id="XP_018156514.1">
    <property type="nucleotide sequence ID" value="XM_018304491.1"/>
</dbReference>
<organism evidence="3 4">
    <name type="scientific">Colletotrichum higginsianum (strain IMI 349063)</name>
    <name type="common">Crucifer anthracnose fungus</name>
    <dbReference type="NCBI Taxonomy" id="759273"/>
    <lineage>
        <taxon>Eukaryota</taxon>
        <taxon>Fungi</taxon>
        <taxon>Dikarya</taxon>
        <taxon>Ascomycota</taxon>
        <taxon>Pezizomycotina</taxon>
        <taxon>Sordariomycetes</taxon>
        <taxon>Hypocreomycetidae</taxon>
        <taxon>Glomerellales</taxon>
        <taxon>Glomerellaceae</taxon>
        <taxon>Colletotrichum</taxon>
        <taxon>Colletotrichum destructivum species complex</taxon>
    </lineage>
</organism>
<evidence type="ECO:0000313" key="4">
    <source>
        <dbReference type="Proteomes" id="UP000092177"/>
    </source>
</evidence>
<accession>A0A1B7Y7I6</accession>
<dbReference type="VEuPathDB" id="FungiDB:CH63R_09517"/>
<sequence>MVHLSFYLPLLGLLPLLQATIVSVPYELTYLLPSRFEGNIFYTFVNGTSTANETISDLLDRAKGAPFISYDDEFLSLLGPNPEPQLVDEREVNFAAEAGVWISARNEVWYTTWINDGPTAVEILNLNDNTIRNLTSSEPLENPNGGFYHQGRVYFTCLRDDSRGWPGGVVAVDPETGDVERILNSYFGLKFDNIDDVAWVTQPGTNKSYMYITILPYADSLVTNDTVPQGLWRWDPQAKTLLPVISRTEYPLANGVRPSKDQKTLWITDFGGEERSRIWGLPGKVGSPAIYSYDLDEDMWPVNRRIFGVARMQAPDGIRIDDAGRIWTAEGEGVVVRSSAGKIIGVFNAHYFTRDPLKTAIVQFELAGDTLVILGQNKLWTLKLAEVVNEADDGSPAGNHSES</sequence>
<protein>
    <submittedName>
        <fullName evidence="3">Lactonohydrolase</fullName>
    </submittedName>
</protein>